<reference evidence="1" key="1">
    <citation type="submission" date="2021-09" db="EMBL/GenBank/DDBJ databases">
        <authorList>
            <consortium name="Pathogen Informatics"/>
        </authorList>
    </citation>
    <scope>NUCLEOTIDE SEQUENCE</scope>
</reference>
<dbReference type="AlphaFoldDB" id="A0A8J2PRC7"/>
<dbReference type="Proteomes" id="UP000746747">
    <property type="component" value="Unassembled WGS sequence"/>
</dbReference>
<evidence type="ECO:0000313" key="2">
    <source>
        <dbReference type="Proteomes" id="UP000746747"/>
    </source>
</evidence>
<comment type="caution">
    <text evidence="1">The sequence shown here is derived from an EMBL/GenBank/DDBJ whole genome shotgun (WGS) entry which is preliminary data.</text>
</comment>
<accession>A0A8J2PRC7</accession>
<keyword evidence="2" id="KW-1185">Reference proteome</keyword>
<name>A0A8J2PRC7_9BILA</name>
<proteinExistence type="predicted"/>
<gene>
    <name evidence="1" type="ORF">CJOHNSTONI_LOCUS2495</name>
</gene>
<organism evidence="1 2">
    <name type="scientific">Cercopithifilaria johnstoni</name>
    <dbReference type="NCBI Taxonomy" id="2874296"/>
    <lineage>
        <taxon>Eukaryota</taxon>
        <taxon>Metazoa</taxon>
        <taxon>Ecdysozoa</taxon>
        <taxon>Nematoda</taxon>
        <taxon>Chromadorea</taxon>
        <taxon>Rhabditida</taxon>
        <taxon>Spirurina</taxon>
        <taxon>Spiruromorpha</taxon>
        <taxon>Filarioidea</taxon>
        <taxon>Onchocercidae</taxon>
        <taxon>Cercopithifilaria</taxon>
    </lineage>
</organism>
<sequence>MTTTMLPGCSETDGCENGAEDKSVMYILYHPQNYNTIEQEKNSPPIGLSVHRGTTFLFAAPAPTPLTRTTTAPPLSLYSLRISGYTAITDITYIYIFMYNDRRTDMVTDIYCLVYGNTAGPEIVFSDSLRDATPKIYLSQTG</sequence>
<dbReference type="EMBL" id="CAKAEH010000879">
    <property type="protein sequence ID" value="CAG9532157.1"/>
    <property type="molecule type" value="Genomic_DNA"/>
</dbReference>
<evidence type="ECO:0000313" key="1">
    <source>
        <dbReference type="EMBL" id="CAG9532157.1"/>
    </source>
</evidence>
<protein>
    <submittedName>
        <fullName evidence="1">Uncharacterized protein</fullName>
    </submittedName>
</protein>